<dbReference type="SMART" id="SM00823">
    <property type="entry name" value="PKS_PP"/>
    <property type="match status" value="1"/>
</dbReference>
<dbReference type="InterPro" id="IPR020806">
    <property type="entry name" value="PKS_PP-bd"/>
</dbReference>
<dbReference type="InterPro" id="IPR009081">
    <property type="entry name" value="PP-bd_ACP"/>
</dbReference>
<dbReference type="Pfam" id="PF00550">
    <property type="entry name" value="PP-binding"/>
    <property type="match status" value="1"/>
</dbReference>
<name>A0A1A9BA79_9ACTN</name>
<dbReference type="GO" id="GO:0005737">
    <property type="term" value="C:cytoplasm"/>
    <property type="evidence" value="ECO:0007669"/>
    <property type="project" value="TreeGrafter"/>
</dbReference>
<keyword evidence="2" id="KW-0597">Phosphoprotein</keyword>
<dbReference type="Pfam" id="PF13193">
    <property type="entry name" value="AMP-binding_C"/>
    <property type="match status" value="1"/>
</dbReference>
<reference evidence="6" key="1">
    <citation type="submission" date="2016-06" db="EMBL/GenBank/DDBJ databases">
        <authorList>
            <person name="Varghese N."/>
            <person name="Submissions Spin"/>
        </authorList>
    </citation>
    <scope>NUCLEOTIDE SEQUENCE [LARGE SCALE GENOMIC DNA]</scope>
    <source>
        <strain evidence="6">DSM 45794</strain>
    </source>
</reference>
<dbReference type="PANTHER" id="PTHR45527:SF1">
    <property type="entry name" value="FATTY ACID SYNTHASE"/>
    <property type="match status" value="1"/>
</dbReference>
<dbReference type="InterPro" id="IPR025110">
    <property type="entry name" value="AMP-bd_C"/>
</dbReference>
<feature type="compositionally biased region" description="Basic and acidic residues" evidence="3">
    <location>
        <begin position="31"/>
        <end position="48"/>
    </location>
</feature>
<dbReference type="SUPFAM" id="SSF47336">
    <property type="entry name" value="ACP-like"/>
    <property type="match status" value="1"/>
</dbReference>
<dbReference type="InterPro" id="IPR045851">
    <property type="entry name" value="AMP-bd_C_sf"/>
</dbReference>
<dbReference type="CDD" id="cd05930">
    <property type="entry name" value="A_NRPS"/>
    <property type="match status" value="1"/>
</dbReference>
<feature type="compositionally biased region" description="Basic and acidic residues" evidence="3">
    <location>
        <begin position="168"/>
        <end position="181"/>
    </location>
</feature>
<dbReference type="InterPro" id="IPR036736">
    <property type="entry name" value="ACP-like_sf"/>
</dbReference>
<dbReference type="PROSITE" id="PS00455">
    <property type="entry name" value="AMP_BINDING"/>
    <property type="match status" value="1"/>
</dbReference>
<dbReference type="InterPro" id="IPR000873">
    <property type="entry name" value="AMP-dep_synth/lig_dom"/>
</dbReference>
<evidence type="ECO:0000313" key="6">
    <source>
        <dbReference type="Proteomes" id="UP000199558"/>
    </source>
</evidence>
<dbReference type="Gene3D" id="3.40.50.1820">
    <property type="entry name" value="alpha/beta hydrolase"/>
    <property type="match status" value="1"/>
</dbReference>
<evidence type="ECO:0000259" key="4">
    <source>
        <dbReference type="PROSITE" id="PS50075"/>
    </source>
</evidence>
<feature type="region of interest" description="Disordered" evidence="3">
    <location>
        <begin position="1"/>
        <end position="68"/>
    </location>
</feature>
<feature type="region of interest" description="Disordered" evidence="3">
    <location>
        <begin position="858"/>
        <end position="883"/>
    </location>
</feature>
<dbReference type="Gene3D" id="3.30.559.30">
    <property type="entry name" value="Nonribosomal peptide synthetase, condensation domain"/>
    <property type="match status" value="1"/>
</dbReference>
<dbReference type="Pfam" id="PF00501">
    <property type="entry name" value="AMP-binding"/>
    <property type="match status" value="1"/>
</dbReference>
<protein>
    <submittedName>
        <fullName evidence="5">Amino acid adenylation domain-containing protein</fullName>
    </submittedName>
</protein>
<accession>A0A1A9BA79</accession>
<keyword evidence="1" id="KW-0596">Phosphopantetheine</keyword>
<dbReference type="InterPro" id="IPR020845">
    <property type="entry name" value="AMP-binding_CS"/>
</dbReference>
<dbReference type="PROSITE" id="PS50075">
    <property type="entry name" value="CARRIER"/>
    <property type="match status" value="1"/>
</dbReference>
<dbReference type="Proteomes" id="UP000199558">
    <property type="component" value="Unassembled WGS sequence"/>
</dbReference>
<dbReference type="AlphaFoldDB" id="A0A1A9BA79"/>
<dbReference type="GO" id="GO:0031177">
    <property type="term" value="F:phosphopantetheine binding"/>
    <property type="evidence" value="ECO:0007669"/>
    <property type="project" value="InterPro"/>
</dbReference>
<dbReference type="SUPFAM" id="SSF52777">
    <property type="entry name" value="CoA-dependent acyltransferases"/>
    <property type="match status" value="1"/>
</dbReference>
<evidence type="ECO:0000313" key="5">
    <source>
        <dbReference type="EMBL" id="SBT65879.1"/>
    </source>
</evidence>
<gene>
    <name evidence="5" type="ORF">GA0070622_2893</name>
</gene>
<feature type="region of interest" description="Disordered" evidence="3">
    <location>
        <begin position="168"/>
        <end position="189"/>
    </location>
</feature>
<dbReference type="PANTHER" id="PTHR45527">
    <property type="entry name" value="NONRIBOSOMAL PEPTIDE SYNTHETASE"/>
    <property type="match status" value="1"/>
</dbReference>
<dbReference type="STRING" id="946078.GA0070622_2893"/>
<dbReference type="InterPro" id="IPR042099">
    <property type="entry name" value="ANL_N_sf"/>
</dbReference>
<feature type="domain" description="Carrier" evidence="4">
    <location>
        <begin position="777"/>
        <end position="852"/>
    </location>
</feature>
<dbReference type="EMBL" id="FLRH01000003">
    <property type="protein sequence ID" value="SBT65879.1"/>
    <property type="molecule type" value="Genomic_DNA"/>
</dbReference>
<dbReference type="Gene3D" id="3.30.300.30">
    <property type="match status" value="1"/>
</dbReference>
<sequence length="883" mass="93677">MATPSPLGSAARRRTPDTAPDGASQYADVPVRLDEELRRAEPPADPRSDSAVLPFLNPVEGEASGNDTRTVLIKPDGATLSALRTLAHRLEIEERALLLAAWASLRSRYTRTVNQPISVVTDGPAAPELRPTSGPLGHPVLVRLPIAAEAAFALAARAAENALATTAADEHLSGPAHRPETSFRYQRNSSSHSVELEPAEFGESPGRLHLDCWAGPAELTLIIAATGGGVAESDLVSYARALELLLADVLTDPDRAVGRLRLTDQVEQPPPQPAQQDPVLLRFLRQADRVPDAPAVRCGADVISYRQLAAWAELIAAMLHDHGIRPGDQVPVLVPATVGTPAAILGCWLAGAAFVPLDPVWPRGRTEAILRQLDPGLVLVPETVEQFSCSVDVVSLPACPPSTVTFRPRLVSGADVAYVMFTSGTSGVPKGVVIGHAELAHYAAASRLELELPDRASFAAVSTLAADLSYTAVFLPLTSGGCVRLVGADRAAEPQLLAAEFSDRPVEALKMAPSQMSALLTETADARGWLPTEVLVLGGEPLPPGLVERVAELSPRLRVYNEYGPTETTIGASCQLVRLPADPRCASVPVGTTLGGCALTVVDDSGLPLPPWVPGEVIISGPGVGIGYLDEVQAGRDGFGERGRRQYRSGDLGRLVPGAGVEVLGRLDDQVKLHDYRLEPQEIEMLLLRQRSVEAAAVVARRDDRGLATHLDAYVVRGDGHGSVQAEALRKALGRHLPPALVPTAWQFVDALPLTRNGKVDRDALPPIEVSTTASVGPDDSVVQRLLAIWSDVLGMEPISPDDDFYLLGGHSLHAMRLVSRVKEAFGTELSMASVLSARTPVAMAALVRERLSEDPDLVPLRPTRHLDGTPVSGLLGSGDGSR</sequence>
<dbReference type="GO" id="GO:0043041">
    <property type="term" value="P:amino acid activation for nonribosomal peptide biosynthetic process"/>
    <property type="evidence" value="ECO:0007669"/>
    <property type="project" value="TreeGrafter"/>
</dbReference>
<evidence type="ECO:0000256" key="3">
    <source>
        <dbReference type="SAM" id="MobiDB-lite"/>
    </source>
</evidence>
<proteinExistence type="predicted"/>
<dbReference type="InterPro" id="IPR006162">
    <property type="entry name" value="Ppantetheine_attach_site"/>
</dbReference>
<dbReference type="InterPro" id="IPR029058">
    <property type="entry name" value="AB_hydrolase_fold"/>
</dbReference>
<evidence type="ECO:0000256" key="2">
    <source>
        <dbReference type="ARBA" id="ARBA00022553"/>
    </source>
</evidence>
<dbReference type="Gene3D" id="3.40.50.12780">
    <property type="entry name" value="N-terminal domain of ligase-like"/>
    <property type="match status" value="1"/>
</dbReference>
<keyword evidence="6" id="KW-1185">Reference proteome</keyword>
<dbReference type="SUPFAM" id="SSF56801">
    <property type="entry name" value="Acetyl-CoA synthetase-like"/>
    <property type="match status" value="1"/>
</dbReference>
<dbReference type="GO" id="GO:0044550">
    <property type="term" value="P:secondary metabolite biosynthetic process"/>
    <property type="evidence" value="ECO:0007669"/>
    <property type="project" value="TreeGrafter"/>
</dbReference>
<dbReference type="PROSITE" id="PS00012">
    <property type="entry name" value="PHOSPHOPANTETHEINE"/>
    <property type="match status" value="1"/>
</dbReference>
<organism evidence="5 6">
    <name type="scientific">Micromonospora sediminicola</name>
    <dbReference type="NCBI Taxonomy" id="946078"/>
    <lineage>
        <taxon>Bacteria</taxon>
        <taxon>Bacillati</taxon>
        <taxon>Actinomycetota</taxon>
        <taxon>Actinomycetes</taxon>
        <taxon>Micromonosporales</taxon>
        <taxon>Micromonosporaceae</taxon>
        <taxon>Micromonospora</taxon>
    </lineage>
</organism>
<evidence type="ECO:0000256" key="1">
    <source>
        <dbReference type="ARBA" id="ARBA00022450"/>
    </source>
</evidence>